<sequence>MSYNCLPFDPCVGIPKFMRITHGWAGYWYMELDVRLDIISAAMPSINDGVPCLQVRSGRRRASRIAS</sequence>
<keyword evidence="2" id="KW-1185">Reference proteome</keyword>
<name>A0A453IUJ2_AEGTS</name>
<dbReference type="Gramene" id="AET4Gv20682100.1">
    <property type="protein sequence ID" value="AET4Gv20682100.1"/>
    <property type="gene ID" value="AET4Gv20682100"/>
</dbReference>
<organism evidence="1 2">
    <name type="scientific">Aegilops tauschii subsp. strangulata</name>
    <name type="common">Goatgrass</name>
    <dbReference type="NCBI Taxonomy" id="200361"/>
    <lineage>
        <taxon>Eukaryota</taxon>
        <taxon>Viridiplantae</taxon>
        <taxon>Streptophyta</taxon>
        <taxon>Embryophyta</taxon>
        <taxon>Tracheophyta</taxon>
        <taxon>Spermatophyta</taxon>
        <taxon>Magnoliopsida</taxon>
        <taxon>Liliopsida</taxon>
        <taxon>Poales</taxon>
        <taxon>Poaceae</taxon>
        <taxon>BOP clade</taxon>
        <taxon>Pooideae</taxon>
        <taxon>Triticodae</taxon>
        <taxon>Triticeae</taxon>
        <taxon>Triticinae</taxon>
        <taxon>Aegilops</taxon>
    </lineage>
</organism>
<dbReference type="Proteomes" id="UP000015105">
    <property type="component" value="Chromosome 4D"/>
</dbReference>
<dbReference type="AlphaFoldDB" id="A0A453IUJ2"/>
<reference evidence="1" key="5">
    <citation type="journal article" date="2021" name="G3 (Bethesda)">
        <title>Aegilops tauschii genome assembly Aet v5.0 features greater sequence contiguity and improved annotation.</title>
        <authorList>
            <person name="Wang L."/>
            <person name="Zhu T."/>
            <person name="Rodriguez J.C."/>
            <person name="Deal K.R."/>
            <person name="Dubcovsky J."/>
            <person name="McGuire P.E."/>
            <person name="Lux T."/>
            <person name="Spannagl M."/>
            <person name="Mayer K.F.X."/>
            <person name="Baldrich P."/>
            <person name="Meyers B.C."/>
            <person name="Huo N."/>
            <person name="Gu Y.Q."/>
            <person name="Zhou H."/>
            <person name="Devos K.M."/>
            <person name="Bennetzen J.L."/>
            <person name="Unver T."/>
            <person name="Budak H."/>
            <person name="Gulick P.J."/>
            <person name="Galiba G."/>
            <person name="Kalapos B."/>
            <person name="Nelson D.R."/>
            <person name="Li P."/>
            <person name="You F.M."/>
            <person name="Luo M.C."/>
            <person name="Dvorak J."/>
        </authorList>
    </citation>
    <scope>NUCLEOTIDE SEQUENCE [LARGE SCALE GENOMIC DNA]</scope>
    <source>
        <strain evidence="1">cv. AL8/78</strain>
    </source>
</reference>
<reference evidence="2" key="1">
    <citation type="journal article" date="2014" name="Science">
        <title>Ancient hybridizations among the ancestral genomes of bread wheat.</title>
        <authorList>
            <consortium name="International Wheat Genome Sequencing Consortium,"/>
            <person name="Marcussen T."/>
            <person name="Sandve S.R."/>
            <person name="Heier L."/>
            <person name="Spannagl M."/>
            <person name="Pfeifer M."/>
            <person name="Jakobsen K.S."/>
            <person name="Wulff B.B."/>
            <person name="Steuernagel B."/>
            <person name="Mayer K.F."/>
            <person name="Olsen O.A."/>
        </authorList>
    </citation>
    <scope>NUCLEOTIDE SEQUENCE [LARGE SCALE GENOMIC DNA]</scope>
    <source>
        <strain evidence="2">cv. AL8/78</strain>
    </source>
</reference>
<dbReference type="EnsemblPlants" id="AET4Gv20682100.1">
    <property type="protein sequence ID" value="AET4Gv20682100.1"/>
    <property type="gene ID" value="AET4Gv20682100"/>
</dbReference>
<reference evidence="1" key="4">
    <citation type="submission" date="2019-03" db="UniProtKB">
        <authorList>
            <consortium name="EnsemblPlants"/>
        </authorList>
    </citation>
    <scope>IDENTIFICATION</scope>
</reference>
<accession>A0A453IUJ2</accession>
<reference evidence="1" key="3">
    <citation type="journal article" date="2017" name="Nature">
        <title>Genome sequence of the progenitor of the wheat D genome Aegilops tauschii.</title>
        <authorList>
            <person name="Luo M.C."/>
            <person name="Gu Y.Q."/>
            <person name="Puiu D."/>
            <person name="Wang H."/>
            <person name="Twardziok S.O."/>
            <person name="Deal K.R."/>
            <person name="Huo N."/>
            <person name="Zhu T."/>
            <person name="Wang L."/>
            <person name="Wang Y."/>
            <person name="McGuire P.E."/>
            <person name="Liu S."/>
            <person name="Long H."/>
            <person name="Ramasamy R.K."/>
            <person name="Rodriguez J.C."/>
            <person name="Van S.L."/>
            <person name="Yuan L."/>
            <person name="Wang Z."/>
            <person name="Xia Z."/>
            <person name="Xiao L."/>
            <person name="Anderson O.D."/>
            <person name="Ouyang S."/>
            <person name="Liang Y."/>
            <person name="Zimin A.V."/>
            <person name="Pertea G."/>
            <person name="Qi P."/>
            <person name="Bennetzen J.L."/>
            <person name="Dai X."/>
            <person name="Dawson M.W."/>
            <person name="Muller H.G."/>
            <person name="Kugler K."/>
            <person name="Rivarola-Duarte L."/>
            <person name="Spannagl M."/>
            <person name="Mayer K.F.X."/>
            <person name="Lu F.H."/>
            <person name="Bevan M.W."/>
            <person name="Leroy P."/>
            <person name="Li P."/>
            <person name="You F.M."/>
            <person name="Sun Q."/>
            <person name="Liu Z."/>
            <person name="Lyons E."/>
            <person name="Wicker T."/>
            <person name="Salzberg S.L."/>
            <person name="Devos K.M."/>
            <person name="Dvorak J."/>
        </authorList>
    </citation>
    <scope>NUCLEOTIDE SEQUENCE [LARGE SCALE GENOMIC DNA]</scope>
    <source>
        <strain evidence="1">cv. AL8/78</strain>
    </source>
</reference>
<proteinExistence type="predicted"/>
<protein>
    <submittedName>
        <fullName evidence="1">Uncharacterized protein</fullName>
    </submittedName>
</protein>
<reference evidence="2" key="2">
    <citation type="journal article" date="2017" name="Nat. Plants">
        <title>The Aegilops tauschii genome reveals multiple impacts of transposons.</title>
        <authorList>
            <person name="Zhao G."/>
            <person name="Zou C."/>
            <person name="Li K."/>
            <person name="Wang K."/>
            <person name="Li T."/>
            <person name="Gao L."/>
            <person name="Zhang X."/>
            <person name="Wang H."/>
            <person name="Yang Z."/>
            <person name="Liu X."/>
            <person name="Jiang W."/>
            <person name="Mao L."/>
            <person name="Kong X."/>
            <person name="Jiao Y."/>
            <person name="Jia J."/>
        </authorList>
    </citation>
    <scope>NUCLEOTIDE SEQUENCE [LARGE SCALE GENOMIC DNA]</scope>
    <source>
        <strain evidence="2">cv. AL8/78</strain>
    </source>
</reference>
<evidence type="ECO:0000313" key="2">
    <source>
        <dbReference type="Proteomes" id="UP000015105"/>
    </source>
</evidence>
<evidence type="ECO:0000313" key="1">
    <source>
        <dbReference type="EnsemblPlants" id="AET4Gv20682100.1"/>
    </source>
</evidence>